<organism evidence="3 4">
    <name type="scientific">Jeotgalibacillus soli</name>
    <dbReference type="NCBI Taxonomy" id="889306"/>
    <lineage>
        <taxon>Bacteria</taxon>
        <taxon>Bacillati</taxon>
        <taxon>Bacillota</taxon>
        <taxon>Bacilli</taxon>
        <taxon>Bacillales</taxon>
        <taxon>Caryophanaceae</taxon>
        <taxon>Jeotgalibacillus</taxon>
    </lineage>
</organism>
<dbReference type="AlphaFoldDB" id="A0A0C2RGX9"/>
<evidence type="ECO:0000313" key="3">
    <source>
        <dbReference type="EMBL" id="KIL49425.1"/>
    </source>
</evidence>
<sequence>MFQYSATQWIFGNEELEDSLKRLKKFGYDGVELAGEPYTINIQETKELLEKYDMVCTSICGIFKPERDLSSDDDSTRKNAVQYVKDCIDMAVELGAPTLIVVPTFVEKVSPGTNEKDEWNNAVESIKEAGLYAVEKGINLAIEALNRYETYLVSNLDLAVKLADEINISSVNIMADLFHMSIEERNMVGSLKKISKYLVHVHIADNTREAAGLGQIDFAPVMAYLKELNYKGSITMEFLPPISNPYLVSNYEGESTVYDDFTKQSIDHIKEIVETL</sequence>
<gene>
    <name evidence="3" type="ORF">KP78_08930</name>
</gene>
<dbReference type="InterPro" id="IPR013022">
    <property type="entry name" value="Xyl_isomerase-like_TIM-brl"/>
</dbReference>
<dbReference type="GO" id="GO:0016853">
    <property type="term" value="F:isomerase activity"/>
    <property type="evidence" value="ECO:0007669"/>
    <property type="project" value="UniProtKB-KW"/>
</dbReference>
<keyword evidence="4" id="KW-1185">Reference proteome</keyword>
<dbReference type="Proteomes" id="UP000031938">
    <property type="component" value="Unassembled WGS sequence"/>
</dbReference>
<evidence type="ECO:0000256" key="1">
    <source>
        <dbReference type="ARBA" id="ARBA00023235"/>
    </source>
</evidence>
<feature type="domain" description="Xylose isomerase-like TIM barrel" evidence="2">
    <location>
        <begin position="21"/>
        <end position="238"/>
    </location>
</feature>
<dbReference type="STRING" id="889306.KP78_08930"/>
<evidence type="ECO:0000313" key="4">
    <source>
        <dbReference type="Proteomes" id="UP000031938"/>
    </source>
</evidence>
<dbReference type="SUPFAM" id="SSF51658">
    <property type="entry name" value="Xylose isomerase-like"/>
    <property type="match status" value="1"/>
</dbReference>
<dbReference type="RefSeq" id="WP_041086585.1">
    <property type="nucleotide sequence ID" value="NZ_JXRP01000009.1"/>
</dbReference>
<dbReference type="OrthoDB" id="9814946at2"/>
<dbReference type="PANTHER" id="PTHR43489">
    <property type="entry name" value="ISOMERASE"/>
    <property type="match status" value="1"/>
</dbReference>
<dbReference type="Pfam" id="PF01261">
    <property type="entry name" value="AP_endonuc_2"/>
    <property type="match status" value="1"/>
</dbReference>
<reference evidence="3 4" key="1">
    <citation type="submission" date="2015-01" db="EMBL/GenBank/DDBJ databases">
        <title>Genome sequencing of Jeotgalibacillus soli.</title>
        <authorList>
            <person name="Goh K.M."/>
            <person name="Chan K.-G."/>
            <person name="Yaakop A.S."/>
            <person name="Ee R."/>
            <person name="Gan H.M."/>
            <person name="Chan C.S."/>
        </authorList>
    </citation>
    <scope>NUCLEOTIDE SEQUENCE [LARGE SCALE GENOMIC DNA]</scope>
    <source>
        <strain evidence="3 4">P9</strain>
    </source>
</reference>
<accession>A0A0C2RGX9</accession>
<keyword evidence="1" id="KW-0413">Isomerase</keyword>
<dbReference type="Gene3D" id="3.20.20.150">
    <property type="entry name" value="Divalent-metal-dependent TIM barrel enzymes"/>
    <property type="match status" value="1"/>
</dbReference>
<protein>
    <recommendedName>
        <fullName evidence="2">Xylose isomerase-like TIM barrel domain-containing protein</fullName>
    </recommendedName>
</protein>
<name>A0A0C2RGX9_9BACL</name>
<dbReference type="EMBL" id="JXRP01000009">
    <property type="protein sequence ID" value="KIL49425.1"/>
    <property type="molecule type" value="Genomic_DNA"/>
</dbReference>
<comment type="caution">
    <text evidence="3">The sequence shown here is derived from an EMBL/GenBank/DDBJ whole genome shotgun (WGS) entry which is preliminary data.</text>
</comment>
<evidence type="ECO:0000259" key="2">
    <source>
        <dbReference type="Pfam" id="PF01261"/>
    </source>
</evidence>
<dbReference type="InterPro" id="IPR036237">
    <property type="entry name" value="Xyl_isomerase-like_sf"/>
</dbReference>
<dbReference type="InterPro" id="IPR050417">
    <property type="entry name" value="Sugar_Epim/Isomerase"/>
</dbReference>
<proteinExistence type="predicted"/>
<dbReference type="PATRIC" id="fig|889306.3.peg.896"/>
<dbReference type="PANTHER" id="PTHR43489:SF7">
    <property type="entry name" value="3-DEHYDRO-D-GULOSIDE 4-EPIMERASE-RELATED"/>
    <property type="match status" value="1"/>
</dbReference>